<dbReference type="InterPro" id="IPR027417">
    <property type="entry name" value="P-loop_NTPase"/>
</dbReference>
<dbReference type="EC" id="5.6.2.4" evidence="17"/>
<dbReference type="InterPro" id="IPR001650">
    <property type="entry name" value="Helicase_C-like"/>
</dbReference>
<dbReference type="InterPro" id="IPR044876">
    <property type="entry name" value="HRDC_dom_sf"/>
</dbReference>
<dbReference type="GO" id="GO:0005737">
    <property type="term" value="C:cytoplasm"/>
    <property type="evidence" value="ECO:0007669"/>
    <property type="project" value="TreeGrafter"/>
</dbReference>
<feature type="region of interest" description="Disordered" evidence="21">
    <location>
        <begin position="1319"/>
        <end position="1414"/>
    </location>
</feature>
<dbReference type="Gene3D" id="1.10.150.80">
    <property type="entry name" value="HRDC domain"/>
    <property type="match status" value="1"/>
</dbReference>
<name>A0A1S3K6C0_LINAN</name>
<dbReference type="OrthoDB" id="10261556at2759"/>
<dbReference type="GO" id="GO:0000724">
    <property type="term" value="P:double-strand break repair via homologous recombination"/>
    <property type="evidence" value="ECO:0007669"/>
    <property type="project" value="UniProtKB-ARBA"/>
</dbReference>
<dbReference type="InterPro" id="IPR004589">
    <property type="entry name" value="DNA_helicase_ATP-dep_RecQ"/>
</dbReference>
<evidence type="ECO:0000256" key="19">
    <source>
        <dbReference type="ARBA" id="ARBA00049360"/>
    </source>
</evidence>
<evidence type="ECO:0000256" key="6">
    <source>
        <dbReference type="ARBA" id="ARBA00022741"/>
    </source>
</evidence>
<keyword evidence="10" id="KW-0862">Zinc</keyword>
<keyword evidence="13" id="KW-0234">DNA repair</keyword>
<dbReference type="GO" id="GO:0006260">
    <property type="term" value="P:DNA replication"/>
    <property type="evidence" value="ECO:0007669"/>
    <property type="project" value="UniProtKB-KW"/>
</dbReference>
<evidence type="ECO:0000256" key="8">
    <source>
        <dbReference type="ARBA" id="ARBA00022801"/>
    </source>
</evidence>
<dbReference type="PROSITE" id="PS51194">
    <property type="entry name" value="HELICASE_CTER"/>
    <property type="match status" value="1"/>
</dbReference>
<dbReference type="GO" id="GO:0046872">
    <property type="term" value="F:metal ion binding"/>
    <property type="evidence" value="ECO:0007669"/>
    <property type="project" value="UniProtKB-KW"/>
</dbReference>
<feature type="region of interest" description="Disordered" evidence="21">
    <location>
        <begin position="404"/>
        <end position="451"/>
    </location>
</feature>
<protein>
    <recommendedName>
        <fullName evidence="20">RecQ-like DNA helicase BLM</fullName>
        <ecNumber evidence="17">5.6.2.4</ecNumber>
    </recommendedName>
    <alternativeName>
        <fullName evidence="18">DNA 3'-5' helicase BLM</fullName>
    </alternativeName>
</protein>
<evidence type="ECO:0000259" key="22">
    <source>
        <dbReference type="PROSITE" id="PS50967"/>
    </source>
</evidence>
<evidence type="ECO:0000256" key="14">
    <source>
        <dbReference type="ARBA" id="ARBA00023235"/>
    </source>
</evidence>
<feature type="region of interest" description="Disordered" evidence="21">
    <location>
        <begin position="160"/>
        <end position="183"/>
    </location>
</feature>
<feature type="compositionally biased region" description="Polar residues" evidence="21">
    <location>
        <begin position="49"/>
        <end position="70"/>
    </location>
</feature>
<keyword evidence="6" id="KW-0547">Nucleotide-binding</keyword>
<evidence type="ECO:0000313" key="26">
    <source>
        <dbReference type="RefSeq" id="XP_013418057.1"/>
    </source>
</evidence>
<dbReference type="InterPro" id="IPR011545">
    <property type="entry name" value="DEAD/DEAH_box_helicase_dom"/>
</dbReference>
<dbReference type="PANTHER" id="PTHR13710:SF153">
    <property type="entry name" value="RECQ-LIKE DNA HELICASE BLM"/>
    <property type="match status" value="1"/>
</dbReference>
<dbReference type="InterPro" id="IPR032284">
    <property type="entry name" value="RecQ_Zn-bd"/>
</dbReference>
<dbReference type="GO" id="GO:0003677">
    <property type="term" value="F:DNA binding"/>
    <property type="evidence" value="ECO:0007669"/>
    <property type="project" value="UniProtKB-KW"/>
</dbReference>
<dbReference type="Gene3D" id="1.10.10.10">
    <property type="entry name" value="Winged helix-like DNA-binding domain superfamily/Winged helix DNA-binding domain"/>
    <property type="match status" value="2"/>
</dbReference>
<reference evidence="26" key="1">
    <citation type="submission" date="2025-08" db="UniProtKB">
        <authorList>
            <consortium name="RefSeq"/>
        </authorList>
    </citation>
    <scope>IDENTIFICATION</scope>
    <source>
        <tissue evidence="26">Gonads</tissue>
    </source>
</reference>
<dbReference type="SMART" id="SM00487">
    <property type="entry name" value="DEXDc"/>
    <property type="match status" value="1"/>
</dbReference>
<evidence type="ECO:0000259" key="24">
    <source>
        <dbReference type="PROSITE" id="PS51194"/>
    </source>
</evidence>
<evidence type="ECO:0000259" key="23">
    <source>
        <dbReference type="PROSITE" id="PS51192"/>
    </source>
</evidence>
<evidence type="ECO:0000256" key="20">
    <source>
        <dbReference type="ARBA" id="ARBA00073450"/>
    </source>
</evidence>
<accession>A0A1S3K6C0</accession>
<evidence type="ECO:0000256" key="7">
    <source>
        <dbReference type="ARBA" id="ARBA00022763"/>
    </source>
</evidence>
<keyword evidence="14" id="KW-0413">Isomerase</keyword>
<dbReference type="InterPro" id="IPR036390">
    <property type="entry name" value="WH_DNA-bd_sf"/>
</dbReference>
<dbReference type="RefSeq" id="XP_013418057.1">
    <property type="nucleotide sequence ID" value="XM_013562603.2"/>
</dbReference>
<dbReference type="GeneID" id="106179093"/>
<dbReference type="SMART" id="SM00956">
    <property type="entry name" value="RQC"/>
    <property type="match status" value="2"/>
</dbReference>
<keyword evidence="11" id="KW-0067">ATP-binding</keyword>
<dbReference type="InterPro" id="IPR002121">
    <property type="entry name" value="HRDC_dom"/>
</dbReference>
<dbReference type="GO" id="GO:0043138">
    <property type="term" value="F:3'-5' DNA helicase activity"/>
    <property type="evidence" value="ECO:0007669"/>
    <property type="project" value="UniProtKB-EC"/>
</dbReference>
<keyword evidence="15" id="KW-0539">Nucleus</keyword>
<evidence type="ECO:0000256" key="16">
    <source>
        <dbReference type="ARBA" id="ARBA00034617"/>
    </source>
</evidence>
<dbReference type="GO" id="GO:0016787">
    <property type="term" value="F:hydrolase activity"/>
    <property type="evidence" value="ECO:0007669"/>
    <property type="project" value="UniProtKB-KW"/>
</dbReference>
<dbReference type="Pfam" id="PF00270">
    <property type="entry name" value="DEAD"/>
    <property type="match status" value="1"/>
</dbReference>
<evidence type="ECO:0000313" key="25">
    <source>
        <dbReference type="Proteomes" id="UP000085678"/>
    </source>
</evidence>
<dbReference type="STRING" id="7574.A0A1S3K6C0"/>
<dbReference type="KEGG" id="lak:106179093"/>
<dbReference type="InterPro" id="IPR036388">
    <property type="entry name" value="WH-like_DNA-bd_sf"/>
</dbReference>
<comment type="cofactor">
    <cofactor evidence="1">
        <name>Zn(2+)</name>
        <dbReference type="ChEBI" id="CHEBI:29105"/>
    </cofactor>
</comment>
<evidence type="ECO:0000256" key="4">
    <source>
        <dbReference type="ARBA" id="ARBA00022705"/>
    </source>
</evidence>
<dbReference type="PROSITE" id="PS50967">
    <property type="entry name" value="HRDC"/>
    <property type="match status" value="1"/>
</dbReference>
<dbReference type="InterPro" id="IPR014001">
    <property type="entry name" value="Helicase_ATP-bd"/>
</dbReference>
<dbReference type="Pfam" id="PF16124">
    <property type="entry name" value="RecQ_Zn_bind"/>
    <property type="match status" value="1"/>
</dbReference>
<dbReference type="SUPFAM" id="SSF46785">
    <property type="entry name" value="Winged helix' DNA-binding domain"/>
    <property type="match status" value="2"/>
</dbReference>
<evidence type="ECO:0000256" key="18">
    <source>
        <dbReference type="ARBA" id="ARBA00044542"/>
    </source>
</evidence>
<dbReference type="SUPFAM" id="SSF52540">
    <property type="entry name" value="P-loop containing nucleoside triphosphate hydrolases"/>
    <property type="match status" value="1"/>
</dbReference>
<keyword evidence="8" id="KW-0378">Hydrolase</keyword>
<feature type="domain" description="Helicase ATP-binding" evidence="23">
    <location>
        <begin position="590"/>
        <end position="765"/>
    </location>
</feature>
<dbReference type="GO" id="GO:0005634">
    <property type="term" value="C:nucleus"/>
    <property type="evidence" value="ECO:0007669"/>
    <property type="project" value="UniProtKB-SubCell"/>
</dbReference>
<keyword evidence="12" id="KW-0238">DNA-binding</keyword>
<dbReference type="Proteomes" id="UP000085678">
    <property type="component" value="Unplaced"/>
</dbReference>
<evidence type="ECO:0000256" key="2">
    <source>
        <dbReference type="ARBA" id="ARBA00004123"/>
    </source>
</evidence>
<dbReference type="InterPro" id="IPR002464">
    <property type="entry name" value="DNA/RNA_helicase_DEAH_CS"/>
</dbReference>
<keyword evidence="25" id="KW-1185">Reference proteome</keyword>
<dbReference type="NCBIfam" id="TIGR00614">
    <property type="entry name" value="recQ_fam"/>
    <property type="match status" value="1"/>
</dbReference>
<dbReference type="GO" id="GO:0009378">
    <property type="term" value="F:four-way junction helicase activity"/>
    <property type="evidence" value="ECO:0007669"/>
    <property type="project" value="TreeGrafter"/>
</dbReference>
<comment type="subcellular location">
    <subcellularLocation>
        <location evidence="2">Nucleus</location>
    </subcellularLocation>
</comment>
<feature type="domain" description="HRDC" evidence="22">
    <location>
        <begin position="1233"/>
        <end position="1315"/>
    </location>
</feature>
<evidence type="ECO:0000256" key="1">
    <source>
        <dbReference type="ARBA" id="ARBA00001947"/>
    </source>
</evidence>
<dbReference type="GO" id="GO:0005524">
    <property type="term" value="F:ATP binding"/>
    <property type="evidence" value="ECO:0007669"/>
    <property type="project" value="UniProtKB-KW"/>
</dbReference>
<dbReference type="Pfam" id="PF09382">
    <property type="entry name" value="RQC"/>
    <property type="match status" value="2"/>
</dbReference>
<dbReference type="PANTHER" id="PTHR13710">
    <property type="entry name" value="DNA HELICASE RECQ FAMILY MEMBER"/>
    <property type="match status" value="1"/>
</dbReference>
<dbReference type="Pfam" id="PF00271">
    <property type="entry name" value="Helicase_C"/>
    <property type="match status" value="1"/>
</dbReference>
<dbReference type="InterPro" id="IPR010997">
    <property type="entry name" value="HRDC-like_sf"/>
</dbReference>
<evidence type="ECO:0000256" key="15">
    <source>
        <dbReference type="ARBA" id="ARBA00023242"/>
    </source>
</evidence>
<sequence>MEIPQNNLTEQLKKFGTVSATSISTNTNKTVNKSSKFIFKKKKPPVLTDLSSQSNEPRLNPGTLGTNKNVHGSLYDTSSDYVNGSNSYQSFPVKCDIQSGNKAGHQAWTHGNNTFNGPASSKLSNATVSNPFRTEKPFKLGKQNLSSAKQGQTSILQFAKSKSENELSVPDGKKRSTQSSIGQEKIRPVASVVPMPLSPGPICLDDEDEDAFEASPRSWICPDKKPSVSVHNTETITTQNSERTSVNEMHNGTEFFDDYDQIPDQYFSDECDILFEPDLQDWKDVNQDKPDVTKSMENFAARIENPTRKISEEPKAENGGYEGSELMNVMDEICQMISLLPKSSLRSLPGMDFPKLQRLLAKRILLKKRSSTTSCVLPSAQAACSTPVTTPAFHSRLCTSGTTHSVHSAGSPVTQSPIVSHNNSNNNQYSANKQNSSPAPPGGESFFEEESSFVKTAEKRSSFGATTSFQSVQNSLAKGDFTYSFTQGTNHQSENSVNSVNYGGAIFSPHVPSTSNMSLSHMDASKSNPVAFASHSGAISGTQQSYQLTTNQQANKEFDGHNFPHSRELLKVFTQVFGLRNFRHNQLQAINATLLGKDCFILMPTGGGKSLCYQLPALLTPGVTVVISPLRSLIQDQVQKLCSLDVPAAHLSSDVTLAQSENIYHQLYLRDPGLKLLYVTPEKISQSEKLLSVFENLYRRKMLSRFVIDEAHCVSQWGHDFRPDYKKLKLLRQKYPGVPMLALTATATPRVRKDILYQLNMKAPKWFTQSFNRTNLKYSVQPKKGKSLMNEMINLIKTKFSKQSGIIYCLSRKECETVSSELQKAGITSQPYHAGLTDSERTLVQENWITDSYKVVCATIAFGMGIDKPDVRFVFHYSLPKSVEGYYQESGRAGRDGKLSTCILFYSYQDVNRMRRMIEMNSEGGYETKKVHLDNLYKMVHYCENVAECRRTLQLNYFGENFDRSQCTAMPGAMCDNCASRELFVKEDVTEDAKAIVQGVKEVTGKGGRFNNFTLLHFIEIFRGSKNAKVEKEGHHRLKLHGRGSKYSRLDAERLFRKLVIEGILKEDLMITNMDHTVAYLKLGARASELIMGKIKVELEIQQGKTKVNTDVEVDDQQSALTTECYKELVCLARDIEGSKNAKVEKEGHHRLKLHGRGSKYSRLDAERLFRKLVIEGILKEDLMITNMDHTVAYLKLGARASELIMGKIKVELEIQQGKTKVNTDVEVDDQQSALTTECYKELVCLARDIAKSHNIGSYTSFVSSMALQKMAELTPATPLEMQSVEGFPAQIYQKYNGEKFLAVTSKYRQQRDSLVITEFEEEPESSSTGRQARGTKRKGKRNFNAKSKRFKAANKSTKTNTGGSFNQFSYNKSKSGGGNRAGQNKAKKAGTGRKLGMMPDPTPGQWKSTDNFY</sequence>
<dbReference type="InParanoid" id="A0A1S3K6C0"/>
<feature type="region of interest" description="Disordered" evidence="21">
    <location>
        <begin position="47"/>
        <end position="70"/>
    </location>
</feature>
<proteinExistence type="inferred from homology"/>
<comment type="similarity">
    <text evidence="3">Belongs to the helicase family. RecQ subfamily.</text>
</comment>
<keyword evidence="9" id="KW-0347">Helicase</keyword>
<dbReference type="SMART" id="SM00490">
    <property type="entry name" value="HELICc"/>
    <property type="match status" value="1"/>
</dbReference>
<keyword evidence="7" id="KW-0227">DNA damage</keyword>
<dbReference type="FunFam" id="3.40.50.300:FF:000340">
    <property type="entry name" value="Bloom syndrome, RecQ helicase"/>
    <property type="match status" value="1"/>
</dbReference>
<organism evidence="25 26">
    <name type="scientific">Lingula anatina</name>
    <name type="common">Brachiopod</name>
    <name type="synonym">Lingula unguis</name>
    <dbReference type="NCBI Taxonomy" id="7574"/>
    <lineage>
        <taxon>Eukaryota</taxon>
        <taxon>Metazoa</taxon>
        <taxon>Spiralia</taxon>
        <taxon>Lophotrochozoa</taxon>
        <taxon>Brachiopoda</taxon>
        <taxon>Linguliformea</taxon>
        <taxon>Lingulata</taxon>
        <taxon>Lingulida</taxon>
        <taxon>Linguloidea</taxon>
        <taxon>Lingulidae</taxon>
        <taxon>Lingula</taxon>
    </lineage>
</organism>
<dbReference type="GO" id="GO:0005694">
    <property type="term" value="C:chromosome"/>
    <property type="evidence" value="ECO:0007669"/>
    <property type="project" value="TreeGrafter"/>
</dbReference>
<dbReference type="FunFam" id="3.40.50.300:FF:000537">
    <property type="entry name" value="Bloom syndrome RecQ-like helicase"/>
    <property type="match status" value="1"/>
</dbReference>
<comment type="catalytic activity">
    <reaction evidence="19">
        <text>ATP + H2O = ADP + phosphate + H(+)</text>
        <dbReference type="Rhea" id="RHEA:13065"/>
        <dbReference type="ChEBI" id="CHEBI:15377"/>
        <dbReference type="ChEBI" id="CHEBI:15378"/>
        <dbReference type="ChEBI" id="CHEBI:30616"/>
        <dbReference type="ChEBI" id="CHEBI:43474"/>
        <dbReference type="ChEBI" id="CHEBI:456216"/>
    </reaction>
</comment>
<evidence type="ECO:0000256" key="17">
    <source>
        <dbReference type="ARBA" id="ARBA00034808"/>
    </source>
</evidence>
<keyword evidence="5" id="KW-0479">Metal-binding</keyword>
<evidence type="ECO:0000256" key="13">
    <source>
        <dbReference type="ARBA" id="ARBA00023204"/>
    </source>
</evidence>
<evidence type="ECO:0000256" key="10">
    <source>
        <dbReference type="ARBA" id="ARBA00022833"/>
    </source>
</evidence>
<dbReference type="InterPro" id="IPR018982">
    <property type="entry name" value="RQC_domain"/>
</dbReference>
<keyword evidence="4" id="KW-0235">DNA replication</keyword>
<dbReference type="CDD" id="cd18794">
    <property type="entry name" value="SF2_C_RecQ"/>
    <property type="match status" value="1"/>
</dbReference>
<comment type="catalytic activity">
    <reaction evidence="16">
        <text>Couples ATP hydrolysis with the unwinding of duplex DNA by translocating in the 3'-5' direction.</text>
        <dbReference type="EC" id="5.6.2.4"/>
    </reaction>
</comment>
<dbReference type="FunFam" id="1.10.10.10:FF:000495">
    <property type="entry name" value="RecQ family helicase MusN"/>
    <property type="match status" value="1"/>
</dbReference>
<feature type="compositionally biased region" description="Low complexity" evidence="21">
    <location>
        <begin position="420"/>
        <end position="437"/>
    </location>
</feature>
<feature type="domain" description="Helicase C-terminal" evidence="24">
    <location>
        <begin position="788"/>
        <end position="937"/>
    </location>
</feature>
<gene>
    <name evidence="26" type="primary">LOC106179093</name>
</gene>
<dbReference type="FunCoup" id="A0A1S3K6C0">
    <property type="interactions" value="156"/>
</dbReference>
<evidence type="ECO:0000256" key="3">
    <source>
        <dbReference type="ARBA" id="ARBA00005446"/>
    </source>
</evidence>
<evidence type="ECO:0000256" key="9">
    <source>
        <dbReference type="ARBA" id="ARBA00022806"/>
    </source>
</evidence>
<feature type="compositionally biased region" description="Polar residues" evidence="21">
    <location>
        <begin position="404"/>
        <end position="419"/>
    </location>
</feature>
<dbReference type="Gene3D" id="3.40.50.300">
    <property type="entry name" value="P-loop containing nucleotide triphosphate hydrolases"/>
    <property type="match status" value="2"/>
</dbReference>
<evidence type="ECO:0000256" key="21">
    <source>
        <dbReference type="SAM" id="MobiDB-lite"/>
    </source>
</evidence>
<feature type="compositionally biased region" description="Polar residues" evidence="21">
    <location>
        <begin position="1355"/>
        <end position="1375"/>
    </location>
</feature>
<evidence type="ECO:0000256" key="12">
    <source>
        <dbReference type="ARBA" id="ARBA00023125"/>
    </source>
</evidence>
<dbReference type="PROSITE" id="PS51192">
    <property type="entry name" value="HELICASE_ATP_BIND_1"/>
    <property type="match status" value="1"/>
</dbReference>
<evidence type="ECO:0000256" key="5">
    <source>
        <dbReference type="ARBA" id="ARBA00022723"/>
    </source>
</evidence>
<evidence type="ECO:0000256" key="11">
    <source>
        <dbReference type="ARBA" id="ARBA00022840"/>
    </source>
</evidence>
<feature type="compositionally biased region" description="Basic residues" evidence="21">
    <location>
        <begin position="1334"/>
        <end position="1353"/>
    </location>
</feature>
<dbReference type="PROSITE" id="PS00690">
    <property type="entry name" value="DEAH_ATP_HELICASE"/>
    <property type="match status" value="1"/>
</dbReference>
<dbReference type="SUPFAM" id="SSF47819">
    <property type="entry name" value="HRDC-like"/>
    <property type="match status" value="1"/>
</dbReference>